<accession>A0A163UTJ4</accession>
<protein>
    <recommendedName>
        <fullName evidence="1">F-box domain-containing protein</fullName>
    </recommendedName>
</protein>
<dbReference type="InterPro" id="IPR032675">
    <property type="entry name" value="LRR_dom_sf"/>
</dbReference>
<evidence type="ECO:0000259" key="1">
    <source>
        <dbReference type="Pfam" id="PF12937"/>
    </source>
</evidence>
<dbReference type="Proteomes" id="UP000078561">
    <property type="component" value="Unassembled WGS sequence"/>
</dbReference>
<dbReference type="InterPro" id="IPR001810">
    <property type="entry name" value="F-box_dom"/>
</dbReference>
<organism evidence="2">
    <name type="scientific">Absidia glauca</name>
    <name type="common">Pin mould</name>
    <dbReference type="NCBI Taxonomy" id="4829"/>
    <lineage>
        <taxon>Eukaryota</taxon>
        <taxon>Fungi</taxon>
        <taxon>Fungi incertae sedis</taxon>
        <taxon>Mucoromycota</taxon>
        <taxon>Mucoromycotina</taxon>
        <taxon>Mucoromycetes</taxon>
        <taxon>Mucorales</taxon>
        <taxon>Cunninghamellaceae</taxon>
        <taxon>Absidia</taxon>
    </lineage>
</organism>
<dbReference type="OrthoDB" id="10257471at2759"/>
<reference evidence="2" key="1">
    <citation type="submission" date="2016-04" db="EMBL/GenBank/DDBJ databases">
        <authorList>
            <person name="Evans L.H."/>
            <person name="Alamgir A."/>
            <person name="Owens N."/>
            <person name="Weber N.D."/>
            <person name="Virtaneva K."/>
            <person name="Barbian K."/>
            <person name="Babar A."/>
            <person name="Rosenke K."/>
        </authorList>
    </citation>
    <scope>NUCLEOTIDE SEQUENCE [LARGE SCALE GENOMIC DNA]</scope>
    <source>
        <strain evidence="2">CBS 101.48</strain>
    </source>
</reference>
<evidence type="ECO:0000313" key="2">
    <source>
        <dbReference type="EMBL" id="SAL97667.1"/>
    </source>
</evidence>
<keyword evidence="3" id="KW-1185">Reference proteome</keyword>
<dbReference type="SUPFAM" id="SSF52047">
    <property type="entry name" value="RNI-like"/>
    <property type="match status" value="1"/>
</dbReference>
<dbReference type="Gene3D" id="3.80.10.10">
    <property type="entry name" value="Ribonuclease Inhibitor"/>
    <property type="match status" value="1"/>
</dbReference>
<name>A0A163UTJ4_ABSGL</name>
<sequence length="419" mass="47794">MSYLIDAPIEVLHLILYNIDQQSDLYQCALVNKSLYAATNPLLWREPKKEAGCKRREHSISFWLLRSFRQARIHGLHATSLGHYIRILFIEICTPLQDMRQVINNIPLVEELVIRVTTMNDKDIERIARKCPKLKRLSLGNFEDSSDCSLDSLRHCTNLRELSIITGDRTNHRLTSIKHDRLEKLKLITNGWSYGFSLELPFSNIPTLTHLDLDSLAAAYFRHYRTLPSPTFFPGLTNLRISMFYDAVTGNEPVVSFFKAHPLIDTLTINNLKIDSTIMTSLATDLVHLKCLTLIDNGCLPSFTMALPLVENLNLLHCSINVPSTVCMATLFPNLHYIHVSKHYSHLSRKSSNIMGDDPQSDKLTIESITQLTYLDFASYDSVPDDLKVHLPRRTDGKLVNQDLQHIRKTAVGLAWIDC</sequence>
<gene>
    <name evidence="2" type="primary">ABSGL_03174.1 scaffold 4267</name>
</gene>
<evidence type="ECO:0000313" key="3">
    <source>
        <dbReference type="Proteomes" id="UP000078561"/>
    </source>
</evidence>
<dbReference type="InParanoid" id="A0A163UTJ4"/>
<dbReference type="AlphaFoldDB" id="A0A163UTJ4"/>
<proteinExistence type="predicted"/>
<dbReference type="EMBL" id="LT551899">
    <property type="protein sequence ID" value="SAL97667.1"/>
    <property type="molecule type" value="Genomic_DNA"/>
</dbReference>
<dbReference type="Pfam" id="PF12937">
    <property type="entry name" value="F-box-like"/>
    <property type="match status" value="1"/>
</dbReference>
<feature type="domain" description="F-box" evidence="1">
    <location>
        <begin position="8"/>
        <end position="47"/>
    </location>
</feature>